<reference evidence="2" key="1">
    <citation type="submission" date="2016-11" db="UniProtKB">
        <authorList>
            <consortium name="WormBaseParasite"/>
        </authorList>
    </citation>
    <scope>IDENTIFICATION</scope>
</reference>
<organism evidence="1 2">
    <name type="scientific">Heterorhabditis bacteriophora</name>
    <name type="common">Entomopathogenic nematode worm</name>
    <dbReference type="NCBI Taxonomy" id="37862"/>
    <lineage>
        <taxon>Eukaryota</taxon>
        <taxon>Metazoa</taxon>
        <taxon>Ecdysozoa</taxon>
        <taxon>Nematoda</taxon>
        <taxon>Chromadorea</taxon>
        <taxon>Rhabditida</taxon>
        <taxon>Rhabditina</taxon>
        <taxon>Rhabditomorpha</taxon>
        <taxon>Strongyloidea</taxon>
        <taxon>Heterorhabditidae</taxon>
        <taxon>Heterorhabditis</taxon>
    </lineage>
</organism>
<proteinExistence type="predicted"/>
<sequence length="224" mass="25370">MSNSFSFKIVSNGSSFESGIDKYVNSCGDPDAGQFLVLLRRLVFNNITCSKQVMQNYFQALRKEADELRLMANKNTPYNPKLKKVFDHRLYIVPPRRPSLGFDETIDFNQDLIDSAFKLTKPKATFVSKLESDTRSGERFSFNYVSVVKEDKELDFPKFPDVDSLDDDSMLDVTIPKSIIDRVISGSPKKKPNGLGGLQRPAVAALENLEFSFCRIFKFGYMTG</sequence>
<protein>
    <submittedName>
        <fullName evidence="2">WASH_WAHD domain-containing protein</fullName>
    </submittedName>
</protein>
<dbReference type="Proteomes" id="UP000095283">
    <property type="component" value="Unplaced"/>
</dbReference>
<evidence type="ECO:0000313" key="2">
    <source>
        <dbReference type="WBParaSite" id="Hba_09022"/>
    </source>
</evidence>
<dbReference type="WBParaSite" id="Hba_09022">
    <property type="protein sequence ID" value="Hba_09022"/>
    <property type="gene ID" value="Hba_09022"/>
</dbReference>
<accession>A0A1I7WV35</accession>
<keyword evidence="1" id="KW-1185">Reference proteome</keyword>
<evidence type="ECO:0000313" key="1">
    <source>
        <dbReference type="Proteomes" id="UP000095283"/>
    </source>
</evidence>
<dbReference type="AlphaFoldDB" id="A0A1I7WV35"/>
<name>A0A1I7WV35_HETBA</name>